<dbReference type="Proteomes" id="UP000242501">
    <property type="component" value="Unassembled WGS sequence"/>
</dbReference>
<evidence type="ECO:0000256" key="1">
    <source>
        <dbReference type="SAM" id="MobiDB-lite"/>
    </source>
</evidence>
<keyword evidence="2" id="KW-0732">Signal</keyword>
<dbReference type="STRING" id="1219383.SAMN05421733_108171"/>
<feature type="compositionally biased region" description="Basic residues" evidence="1">
    <location>
        <begin position="167"/>
        <end position="180"/>
    </location>
</feature>
<evidence type="ECO:0000256" key="2">
    <source>
        <dbReference type="SAM" id="SignalP"/>
    </source>
</evidence>
<evidence type="ECO:0000313" key="3">
    <source>
        <dbReference type="EMBL" id="SDC06963.1"/>
    </source>
</evidence>
<name>A0A1G6IKL4_9GAMM</name>
<accession>A0A1G6IKL4</accession>
<evidence type="ECO:0000313" key="4">
    <source>
        <dbReference type="Proteomes" id="UP000242501"/>
    </source>
</evidence>
<feature type="region of interest" description="Disordered" evidence="1">
    <location>
        <begin position="156"/>
        <end position="212"/>
    </location>
</feature>
<organism evidence="3 4">
    <name type="scientific">Acinetobacter boissieri</name>
    <dbReference type="NCBI Taxonomy" id="1219383"/>
    <lineage>
        <taxon>Bacteria</taxon>
        <taxon>Pseudomonadati</taxon>
        <taxon>Pseudomonadota</taxon>
        <taxon>Gammaproteobacteria</taxon>
        <taxon>Moraxellales</taxon>
        <taxon>Moraxellaceae</taxon>
        <taxon>Acinetobacter</taxon>
    </lineage>
</organism>
<dbReference type="RefSeq" id="WP_092749072.1">
    <property type="nucleotide sequence ID" value="NZ_FMYL01000008.1"/>
</dbReference>
<feature type="compositionally biased region" description="Polar residues" evidence="1">
    <location>
        <begin position="197"/>
        <end position="212"/>
    </location>
</feature>
<sequence>MKNIFVLTIFLSITVFTSSVFADDSIIKLKKRCVKDYPLVKDETDQDLLGLYVKICETSDSNIQNHLLVQAAQKYQQLGKNLKALQLVSTLYSQNVFSTSLTDVEFMAGSQIANTALNKMRNEEVRYLTSDYTYPIAKQLVDSINIAKPISIMSDNSTHEEVEKSTKSKIKSTVKPKPKPKFVAPEAVHKTAPAKTNVESGDSSNPFATLRK</sequence>
<feature type="chain" id="PRO_5017412412" evidence="2">
    <location>
        <begin position="23"/>
        <end position="212"/>
    </location>
</feature>
<reference evidence="4" key="1">
    <citation type="submission" date="2016-09" db="EMBL/GenBank/DDBJ databases">
        <authorList>
            <person name="Varghese N."/>
            <person name="Submissions S."/>
        </authorList>
    </citation>
    <scope>NUCLEOTIDE SEQUENCE [LARGE SCALE GENOMIC DNA]</scope>
    <source>
        <strain evidence="4">ANC 4422</strain>
    </source>
</reference>
<protein>
    <submittedName>
        <fullName evidence="3">Uncharacterized protein</fullName>
    </submittedName>
</protein>
<dbReference type="EMBL" id="FMYL01000008">
    <property type="protein sequence ID" value="SDC06963.1"/>
    <property type="molecule type" value="Genomic_DNA"/>
</dbReference>
<feature type="compositionally biased region" description="Basic and acidic residues" evidence="1">
    <location>
        <begin position="157"/>
        <end position="166"/>
    </location>
</feature>
<dbReference type="AlphaFoldDB" id="A0A1G6IKL4"/>
<feature type="signal peptide" evidence="2">
    <location>
        <begin position="1"/>
        <end position="22"/>
    </location>
</feature>
<keyword evidence="4" id="KW-1185">Reference proteome</keyword>
<dbReference type="OrthoDB" id="6711608at2"/>
<proteinExistence type="predicted"/>
<gene>
    <name evidence="3" type="ORF">SAMN05421733_108171</name>
</gene>